<dbReference type="InterPro" id="IPR010982">
    <property type="entry name" value="Lambda_DNA-bd_dom_sf"/>
</dbReference>
<name>A0A6J5K8H8_9BURK</name>
<dbReference type="Proteomes" id="UP000494102">
    <property type="component" value="Unassembled WGS sequence"/>
</dbReference>
<sequence>MPLEDKRACSGPSGPFCILAGHGPWTKRTMNKHERAILAAEVVRWRHANQASLSSTAKHFGISAPTVSRYWQGAGMQPLRVPQTVWRGADKKQRKRRTDNPARYLPSASEARAKALSSGKAVGRPPGSRNGVSRAERRLDTALAGAKARLEMRFWEAVGAWPTAEHRQRLYRSIDRALLEAAEAVRRRRAERKANGITKAPSR</sequence>
<dbReference type="Gene3D" id="1.10.260.40">
    <property type="entry name" value="lambda repressor-like DNA-binding domains"/>
    <property type="match status" value="1"/>
</dbReference>
<reference evidence="2 3" key="1">
    <citation type="submission" date="2020-04" db="EMBL/GenBank/DDBJ databases">
        <authorList>
            <person name="De Canck E."/>
        </authorList>
    </citation>
    <scope>NUCLEOTIDE SEQUENCE [LARGE SCALE GENOMIC DNA]</scope>
    <source>
        <strain evidence="2 3">LMG 9964</strain>
    </source>
</reference>
<gene>
    <name evidence="2" type="ORF">LMG9964_03871</name>
</gene>
<feature type="region of interest" description="Disordered" evidence="1">
    <location>
        <begin position="87"/>
        <end position="136"/>
    </location>
</feature>
<dbReference type="AlphaFoldDB" id="A0A6J5K8H8"/>
<protein>
    <submittedName>
        <fullName evidence="2">Uncharacterized protein</fullName>
    </submittedName>
</protein>
<organism evidence="2 3">
    <name type="scientific">Paraburkholderia phenoliruptrix</name>
    <dbReference type="NCBI Taxonomy" id="252970"/>
    <lineage>
        <taxon>Bacteria</taxon>
        <taxon>Pseudomonadati</taxon>
        <taxon>Pseudomonadota</taxon>
        <taxon>Betaproteobacteria</taxon>
        <taxon>Burkholderiales</taxon>
        <taxon>Burkholderiaceae</taxon>
        <taxon>Paraburkholderia</taxon>
    </lineage>
</organism>
<accession>A0A6J5K8H8</accession>
<dbReference type="GO" id="GO:0003677">
    <property type="term" value="F:DNA binding"/>
    <property type="evidence" value="ECO:0007669"/>
    <property type="project" value="InterPro"/>
</dbReference>
<evidence type="ECO:0000313" key="3">
    <source>
        <dbReference type="Proteomes" id="UP000494102"/>
    </source>
</evidence>
<dbReference type="EMBL" id="CADILN010000005">
    <property type="protein sequence ID" value="CAB4050206.1"/>
    <property type="molecule type" value="Genomic_DNA"/>
</dbReference>
<proteinExistence type="predicted"/>
<evidence type="ECO:0000313" key="2">
    <source>
        <dbReference type="EMBL" id="CAB4050206.1"/>
    </source>
</evidence>
<evidence type="ECO:0000256" key="1">
    <source>
        <dbReference type="SAM" id="MobiDB-lite"/>
    </source>
</evidence>